<proteinExistence type="predicted"/>
<organism evidence="2 3">
    <name type="scientific">Cercocebus atys</name>
    <name type="common">Sooty mangabey</name>
    <name type="synonym">Cercocebus torquatus atys</name>
    <dbReference type="NCBI Taxonomy" id="9531"/>
    <lineage>
        <taxon>Eukaryota</taxon>
        <taxon>Metazoa</taxon>
        <taxon>Chordata</taxon>
        <taxon>Craniata</taxon>
        <taxon>Vertebrata</taxon>
        <taxon>Euteleostomi</taxon>
        <taxon>Mammalia</taxon>
        <taxon>Eutheria</taxon>
        <taxon>Euarchontoglires</taxon>
        <taxon>Primates</taxon>
        <taxon>Haplorrhini</taxon>
        <taxon>Catarrhini</taxon>
        <taxon>Cercopithecidae</taxon>
        <taxon>Cercopithecinae</taxon>
        <taxon>Cercocebus</taxon>
    </lineage>
</organism>
<reference evidence="2" key="1">
    <citation type="submission" date="2025-08" db="UniProtKB">
        <authorList>
            <consortium name="Ensembl"/>
        </authorList>
    </citation>
    <scope>IDENTIFICATION</scope>
</reference>
<evidence type="ECO:0000313" key="2">
    <source>
        <dbReference type="Ensembl" id="ENSCATP00000034272.1"/>
    </source>
</evidence>
<dbReference type="Proteomes" id="UP000233060">
    <property type="component" value="Unassembled WGS sequence"/>
</dbReference>
<sequence>MAAADGDDSLYPIAVLIDELRNEDVQRRFAMLARLGLELLTSSDPPASASQSVGITGVSHRAQPG</sequence>
<evidence type="ECO:0000256" key="1">
    <source>
        <dbReference type="SAM" id="MobiDB-lite"/>
    </source>
</evidence>
<keyword evidence="3" id="KW-1185">Reference proteome</keyword>
<dbReference type="Ensembl" id="ENSCATT00000058548.1">
    <property type="protein sequence ID" value="ENSCATP00000034272.1"/>
    <property type="gene ID" value="ENSCATG00000040002.1"/>
</dbReference>
<dbReference type="Bgee" id="ENSCATG00000040002">
    <property type="expression patterns" value="Expressed in frontal cortex and 12 other cell types or tissues"/>
</dbReference>
<dbReference type="PRINTS" id="PR02045">
    <property type="entry name" value="F138DOMAIN"/>
</dbReference>
<accession>A0A2K5N9V2</accession>
<feature type="compositionally biased region" description="Polar residues" evidence="1">
    <location>
        <begin position="43"/>
        <end position="54"/>
    </location>
</feature>
<reference evidence="2" key="2">
    <citation type="submission" date="2025-09" db="UniProtKB">
        <authorList>
            <consortium name="Ensembl"/>
        </authorList>
    </citation>
    <scope>IDENTIFICATION</scope>
</reference>
<feature type="region of interest" description="Disordered" evidence="1">
    <location>
        <begin position="43"/>
        <end position="65"/>
    </location>
</feature>
<gene>
    <name evidence="2" type="primary">PPP2R1A</name>
</gene>
<protein>
    <submittedName>
        <fullName evidence="2">Protein phosphatase 2 scaffold subunit Aalpha</fullName>
    </submittedName>
</protein>
<dbReference type="AlphaFoldDB" id="A0A2K5N9V2"/>
<dbReference type="Gene3D" id="1.25.10.10">
    <property type="entry name" value="Leucine-rich Repeat Variant"/>
    <property type="match status" value="1"/>
</dbReference>
<name>A0A2K5N9V2_CERAT</name>
<dbReference type="InterPro" id="IPR011989">
    <property type="entry name" value="ARM-like"/>
</dbReference>
<evidence type="ECO:0000313" key="3">
    <source>
        <dbReference type="Proteomes" id="UP000233060"/>
    </source>
</evidence>
<dbReference type="GeneTree" id="ENSGT00950000183066"/>